<dbReference type="InterPro" id="IPR000843">
    <property type="entry name" value="HTH_LacI"/>
</dbReference>
<feature type="domain" description="HTH lacI-type" evidence="1">
    <location>
        <begin position="1"/>
        <end position="43"/>
    </location>
</feature>
<dbReference type="Pfam" id="PF00356">
    <property type="entry name" value="LacI"/>
    <property type="match status" value="1"/>
</dbReference>
<dbReference type="SUPFAM" id="SSF47413">
    <property type="entry name" value="lambda repressor-like DNA-binding domains"/>
    <property type="match status" value="1"/>
</dbReference>
<proteinExistence type="predicted"/>
<dbReference type="EMBL" id="JBGUBD010000004">
    <property type="protein sequence ID" value="MFA9478317.1"/>
    <property type="molecule type" value="Genomic_DNA"/>
</dbReference>
<evidence type="ECO:0000313" key="2">
    <source>
        <dbReference type="EMBL" id="MFA9478317.1"/>
    </source>
</evidence>
<dbReference type="Proteomes" id="UP001575105">
    <property type="component" value="Unassembled WGS sequence"/>
</dbReference>
<reference evidence="2 3" key="1">
    <citation type="submission" date="2024-08" db="EMBL/GenBank/DDBJ databases">
        <title>Whole-genome sequencing of halo(alkali)philic microorganisms from hypersaline lakes.</title>
        <authorList>
            <person name="Sorokin D.Y."/>
            <person name="Merkel A.Y."/>
            <person name="Messina E."/>
            <person name="Yakimov M."/>
        </authorList>
    </citation>
    <scope>NUCLEOTIDE SEQUENCE [LARGE SCALE GENOMIC DNA]</scope>
    <source>
        <strain evidence="2 3">AB-hyl4</strain>
    </source>
</reference>
<protein>
    <submittedName>
        <fullName evidence="2">LacI family DNA-binding transcriptional regulator</fullName>
    </submittedName>
</protein>
<evidence type="ECO:0000259" key="1">
    <source>
        <dbReference type="PROSITE" id="PS50932"/>
    </source>
</evidence>
<sequence length="66" mass="7291">MTASLALRDTSGTRVSPATRERVRRAAVDLNYVPSLAARSLGRGKTYSLGFICGDICTLSCWLWLW</sequence>
<dbReference type="RefSeq" id="WP_425345239.1">
    <property type="nucleotide sequence ID" value="NZ_JBGUBD010000004.1"/>
</dbReference>
<organism evidence="2 3">
    <name type="scientific">Natronomicrosphaera hydrolytica</name>
    <dbReference type="NCBI Taxonomy" id="3242702"/>
    <lineage>
        <taxon>Bacteria</taxon>
        <taxon>Pseudomonadati</taxon>
        <taxon>Planctomycetota</taxon>
        <taxon>Phycisphaerae</taxon>
        <taxon>Phycisphaerales</taxon>
        <taxon>Phycisphaeraceae</taxon>
        <taxon>Natronomicrosphaera</taxon>
    </lineage>
</organism>
<dbReference type="InterPro" id="IPR010982">
    <property type="entry name" value="Lambda_DNA-bd_dom_sf"/>
</dbReference>
<dbReference type="CDD" id="cd01392">
    <property type="entry name" value="HTH_LacI"/>
    <property type="match status" value="1"/>
</dbReference>
<dbReference type="Gene3D" id="1.10.260.40">
    <property type="entry name" value="lambda repressor-like DNA-binding domains"/>
    <property type="match status" value="1"/>
</dbReference>
<evidence type="ECO:0000313" key="3">
    <source>
        <dbReference type="Proteomes" id="UP001575105"/>
    </source>
</evidence>
<dbReference type="SMART" id="SM00354">
    <property type="entry name" value="HTH_LACI"/>
    <property type="match status" value="1"/>
</dbReference>
<keyword evidence="3" id="KW-1185">Reference proteome</keyword>
<keyword evidence="2" id="KW-0238">DNA-binding</keyword>
<name>A0ABV4U635_9BACT</name>
<accession>A0ABV4U635</accession>
<gene>
    <name evidence="2" type="ORF">ACERK3_08410</name>
</gene>
<dbReference type="PROSITE" id="PS50932">
    <property type="entry name" value="HTH_LACI_2"/>
    <property type="match status" value="1"/>
</dbReference>
<comment type="caution">
    <text evidence="2">The sequence shown here is derived from an EMBL/GenBank/DDBJ whole genome shotgun (WGS) entry which is preliminary data.</text>
</comment>
<dbReference type="GO" id="GO:0003677">
    <property type="term" value="F:DNA binding"/>
    <property type="evidence" value="ECO:0007669"/>
    <property type="project" value="UniProtKB-KW"/>
</dbReference>